<dbReference type="Proteomes" id="UP000007174">
    <property type="component" value="Unassembled WGS sequence"/>
</dbReference>
<gene>
    <name evidence="1" type="ORF">CH063_10233</name>
</gene>
<evidence type="ECO:0000313" key="2">
    <source>
        <dbReference type="Proteomes" id="UP000007174"/>
    </source>
</evidence>
<accession>H1VGN0</accession>
<protein>
    <submittedName>
        <fullName evidence="1">Uncharacterized protein</fullName>
    </submittedName>
</protein>
<dbReference type="AlphaFoldDB" id="H1VGN0"/>
<sequence>MKHTVLCEEEFGPDLELPVGAASSPGCGDRGQCRVEHGERLSRLIIACQTVRLDERGLQSADVGPFRHLVGRTELRKFPFDVPRQPSDGLIELLGHPMKQAGADLSLEPVLREPCLSFYGGLQLGLHIRGIEVLGGDGSRGSTGT</sequence>
<name>H1VGN0_COLHI</name>
<dbReference type="HOGENOM" id="CLU_1786721_0_0_1"/>
<proteinExistence type="predicted"/>
<evidence type="ECO:0000313" key="1">
    <source>
        <dbReference type="EMBL" id="CCF39383.1"/>
    </source>
</evidence>
<reference evidence="2" key="1">
    <citation type="journal article" date="2012" name="Nat. Genet.">
        <title>Lifestyle transitions in plant pathogenic Colletotrichum fungi deciphered by genome and transcriptome analyses.</title>
        <authorList>
            <person name="O'Connell R.J."/>
            <person name="Thon M.R."/>
            <person name="Hacquard S."/>
            <person name="Amyotte S.G."/>
            <person name="Kleemann J."/>
            <person name="Torres M.F."/>
            <person name="Damm U."/>
            <person name="Buiate E.A."/>
            <person name="Epstein L."/>
            <person name="Alkan N."/>
            <person name="Altmueller J."/>
            <person name="Alvarado-Balderrama L."/>
            <person name="Bauser C.A."/>
            <person name="Becker C."/>
            <person name="Birren B.W."/>
            <person name="Chen Z."/>
            <person name="Choi J."/>
            <person name="Crouch J.A."/>
            <person name="Duvick J.P."/>
            <person name="Farman M.A."/>
            <person name="Gan P."/>
            <person name="Heiman D."/>
            <person name="Henrissat B."/>
            <person name="Howard R.J."/>
            <person name="Kabbage M."/>
            <person name="Koch C."/>
            <person name="Kracher B."/>
            <person name="Kubo Y."/>
            <person name="Law A.D."/>
            <person name="Lebrun M.-H."/>
            <person name="Lee Y.-H."/>
            <person name="Miyara I."/>
            <person name="Moore N."/>
            <person name="Neumann U."/>
            <person name="Nordstroem K."/>
            <person name="Panaccione D.G."/>
            <person name="Panstruga R."/>
            <person name="Place M."/>
            <person name="Proctor R.H."/>
            <person name="Prusky D."/>
            <person name="Rech G."/>
            <person name="Reinhardt R."/>
            <person name="Rollins J.A."/>
            <person name="Rounsley S."/>
            <person name="Schardl C.L."/>
            <person name="Schwartz D.C."/>
            <person name="Shenoy N."/>
            <person name="Shirasu K."/>
            <person name="Sikhakolli U.R."/>
            <person name="Stueber K."/>
            <person name="Sukno S.A."/>
            <person name="Sweigard J.A."/>
            <person name="Takano Y."/>
            <person name="Takahara H."/>
            <person name="Trail F."/>
            <person name="van der Does H.C."/>
            <person name="Voll L.M."/>
            <person name="Will I."/>
            <person name="Young S."/>
            <person name="Zeng Q."/>
            <person name="Zhang J."/>
            <person name="Zhou S."/>
            <person name="Dickman M.B."/>
            <person name="Schulze-Lefert P."/>
            <person name="Ver Loren van Themaat E."/>
            <person name="Ma L.-J."/>
            <person name="Vaillancourt L.J."/>
        </authorList>
    </citation>
    <scope>NUCLEOTIDE SEQUENCE [LARGE SCALE GENOMIC DNA]</scope>
    <source>
        <strain evidence="2">IMI 349063</strain>
    </source>
</reference>
<dbReference type="EMBL" id="CACQ02003464">
    <property type="protein sequence ID" value="CCF39383.1"/>
    <property type="molecule type" value="Genomic_DNA"/>
</dbReference>
<organism evidence="1 2">
    <name type="scientific">Colletotrichum higginsianum (strain IMI 349063)</name>
    <name type="common">Crucifer anthracnose fungus</name>
    <dbReference type="NCBI Taxonomy" id="759273"/>
    <lineage>
        <taxon>Eukaryota</taxon>
        <taxon>Fungi</taxon>
        <taxon>Dikarya</taxon>
        <taxon>Ascomycota</taxon>
        <taxon>Pezizomycotina</taxon>
        <taxon>Sordariomycetes</taxon>
        <taxon>Hypocreomycetidae</taxon>
        <taxon>Glomerellales</taxon>
        <taxon>Glomerellaceae</taxon>
        <taxon>Colletotrichum</taxon>
        <taxon>Colletotrichum destructivum species complex</taxon>
    </lineage>
</organism>